<organism evidence="2 3">
    <name type="scientific">Sordaria brevicollis</name>
    <dbReference type="NCBI Taxonomy" id="83679"/>
    <lineage>
        <taxon>Eukaryota</taxon>
        <taxon>Fungi</taxon>
        <taxon>Dikarya</taxon>
        <taxon>Ascomycota</taxon>
        <taxon>Pezizomycotina</taxon>
        <taxon>Sordariomycetes</taxon>
        <taxon>Sordariomycetidae</taxon>
        <taxon>Sordariales</taxon>
        <taxon>Sordariaceae</taxon>
        <taxon>Sordaria</taxon>
    </lineage>
</organism>
<comment type="caution">
    <text evidence="2">The sequence shown here is derived from an EMBL/GenBank/DDBJ whole genome shotgun (WGS) entry which is preliminary data.</text>
</comment>
<evidence type="ECO:0000313" key="2">
    <source>
        <dbReference type="EMBL" id="KAK3400183.1"/>
    </source>
</evidence>
<evidence type="ECO:0000313" key="3">
    <source>
        <dbReference type="Proteomes" id="UP001281003"/>
    </source>
</evidence>
<name>A0AAE0PHQ0_SORBR</name>
<reference evidence="2" key="1">
    <citation type="journal article" date="2023" name="Mol. Phylogenet. Evol.">
        <title>Genome-scale phylogeny and comparative genomics of the fungal order Sordariales.</title>
        <authorList>
            <person name="Hensen N."/>
            <person name="Bonometti L."/>
            <person name="Westerberg I."/>
            <person name="Brannstrom I.O."/>
            <person name="Guillou S."/>
            <person name="Cros-Aarteil S."/>
            <person name="Calhoun S."/>
            <person name="Haridas S."/>
            <person name="Kuo A."/>
            <person name="Mondo S."/>
            <person name="Pangilinan J."/>
            <person name="Riley R."/>
            <person name="LaButti K."/>
            <person name="Andreopoulos B."/>
            <person name="Lipzen A."/>
            <person name="Chen C."/>
            <person name="Yan M."/>
            <person name="Daum C."/>
            <person name="Ng V."/>
            <person name="Clum A."/>
            <person name="Steindorff A."/>
            <person name="Ohm R.A."/>
            <person name="Martin F."/>
            <person name="Silar P."/>
            <person name="Natvig D.O."/>
            <person name="Lalanne C."/>
            <person name="Gautier V."/>
            <person name="Ament-Velasquez S.L."/>
            <person name="Kruys A."/>
            <person name="Hutchinson M.I."/>
            <person name="Powell A.J."/>
            <person name="Barry K."/>
            <person name="Miller A.N."/>
            <person name="Grigoriev I.V."/>
            <person name="Debuchy R."/>
            <person name="Gladieux P."/>
            <person name="Hiltunen Thoren M."/>
            <person name="Johannesson H."/>
        </authorList>
    </citation>
    <scope>NUCLEOTIDE SEQUENCE</scope>
    <source>
        <strain evidence="2">FGSC 1904</strain>
    </source>
</reference>
<dbReference type="Proteomes" id="UP001281003">
    <property type="component" value="Unassembled WGS sequence"/>
</dbReference>
<feature type="transmembrane region" description="Helical" evidence="1">
    <location>
        <begin position="61"/>
        <end position="85"/>
    </location>
</feature>
<sequence length="150" mass="16491">MHSPSASFAAGAFVCFQQSELELSVGEMMQLTSRLFDACRKEGTRLFLRWAAKKVPVTPEILLLGSPAFVLTPVLCPIVIVVGVCPQWREILTLLSERVSFLVAGFGRLQTTRCDQYCLSPDIDEGLQSIGDTLSHPDIWKCMVLSLSAS</sequence>
<keyword evidence="1" id="KW-0472">Membrane</keyword>
<protein>
    <submittedName>
        <fullName evidence="2">Uncharacterized protein</fullName>
    </submittedName>
</protein>
<dbReference type="EMBL" id="JAUTDP010000004">
    <property type="protein sequence ID" value="KAK3400183.1"/>
    <property type="molecule type" value="Genomic_DNA"/>
</dbReference>
<keyword evidence="1" id="KW-0812">Transmembrane</keyword>
<dbReference type="AlphaFoldDB" id="A0AAE0PHQ0"/>
<evidence type="ECO:0000256" key="1">
    <source>
        <dbReference type="SAM" id="Phobius"/>
    </source>
</evidence>
<gene>
    <name evidence="2" type="ORF">B0T20DRAFT_179082</name>
</gene>
<proteinExistence type="predicted"/>
<keyword evidence="3" id="KW-1185">Reference proteome</keyword>
<keyword evidence="1" id="KW-1133">Transmembrane helix</keyword>
<reference evidence="2" key="2">
    <citation type="submission" date="2023-07" db="EMBL/GenBank/DDBJ databases">
        <authorList>
            <consortium name="Lawrence Berkeley National Laboratory"/>
            <person name="Haridas S."/>
            <person name="Hensen N."/>
            <person name="Bonometti L."/>
            <person name="Westerberg I."/>
            <person name="Brannstrom I.O."/>
            <person name="Guillou S."/>
            <person name="Cros-Aarteil S."/>
            <person name="Calhoun S."/>
            <person name="Kuo A."/>
            <person name="Mondo S."/>
            <person name="Pangilinan J."/>
            <person name="Riley R."/>
            <person name="LaButti K."/>
            <person name="Andreopoulos B."/>
            <person name="Lipzen A."/>
            <person name="Chen C."/>
            <person name="Yanf M."/>
            <person name="Daum C."/>
            <person name="Ng V."/>
            <person name="Clum A."/>
            <person name="Steindorff A."/>
            <person name="Ohm R."/>
            <person name="Martin F."/>
            <person name="Silar P."/>
            <person name="Natvig D."/>
            <person name="Lalanne C."/>
            <person name="Gautier V."/>
            <person name="Ament-velasquez S.L."/>
            <person name="Kruys A."/>
            <person name="Hutchinson M.I."/>
            <person name="Powell A.J."/>
            <person name="Barry K."/>
            <person name="Miller A.N."/>
            <person name="Grigoriev I.V."/>
            <person name="Debuchy R."/>
            <person name="Gladieux P."/>
            <person name="Thoren M.H."/>
            <person name="Johannesson H."/>
        </authorList>
    </citation>
    <scope>NUCLEOTIDE SEQUENCE</scope>
    <source>
        <strain evidence="2">FGSC 1904</strain>
    </source>
</reference>
<accession>A0AAE0PHQ0</accession>